<evidence type="ECO:0000256" key="3">
    <source>
        <dbReference type="ARBA" id="ARBA00005517"/>
    </source>
</evidence>
<dbReference type="Pfam" id="PF00291">
    <property type="entry name" value="PALP"/>
    <property type="match status" value="1"/>
</dbReference>
<dbReference type="UniPathway" id="UPA00050">
    <property type="reaction ID" value="UER00065"/>
</dbReference>
<dbReference type="PANTHER" id="PTHR48078:SF6">
    <property type="entry name" value="L-THREONINE DEHYDRATASE CATABOLIC TDCB"/>
    <property type="match status" value="1"/>
</dbReference>
<evidence type="ECO:0000256" key="12">
    <source>
        <dbReference type="PIRSR" id="PIRSR604450-51"/>
    </source>
</evidence>
<dbReference type="OrthoDB" id="9763107at2"/>
<gene>
    <name evidence="14" type="primary">thrC</name>
    <name evidence="14" type="ORF">Dpo_8c00510</name>
</gene>
<dbReference type="AlphaFoldDB" id="S0FYV6"/>
<dbReference type="InterPro" id="IPR001926">
    <property type="entry name" value="TrpB-like_PALP"/>
</dbReference>
<dbReference type="Proteomes" id="UP000014216">
    <property type="component" value="Unassembled WGS sequence"/>
</dbReference>
<dbReference type="PANTHER" id="PTHR48078">
    <property type="entry name" value="THREONINE DEHYDRATASE, MITOCHONDRIAL-RELATED"/>
    <property type="match status" value="1"/>
</dbReference>
<evidence type="ECO:0000256" key="7">
    <source>
        <dbReference type="ARBA" id="ARBA00022697"/>
    </source>
</evidence>
<feature type="modified residue" description="N6-(pyridoxal phosphate)lysine" evidence="12">
    <location>
        <position position="140"/>
    </location>
</feature>
<dbReference type="InterPro" id="IPR000634">
    <property type="entry name" value="Ser/Thr_deHydtase_PyrdxlP-BS"/>
</dbReference>
<evidence type="ECO:0000313" key="14">
    <source>
        <dbReference type="EMBL" id="EMS78384.1"/>
    </source>
</evidence>
<evidence type="ECO:0000256" key="4">
    <source>
        <dbReference type="ARBA" id="ARBA00013028"/>
    </source>
</evidence>
<reference evidence="14 15" key="1">
    <citation type="journal article" date="2013" name="Genome Announc.">
        <title>Draft Genome Sequence of Desulfotignum phosphitoxidans DSM 13687 Strain FiPS-3.</title>
        <authorList>
            <person name="Poehlein A."/>
            <person name="Daniel R."/>
            <person name="Simeonova D.D."/>
        </authorList>
    </citation>
    <scope>NUCLEOTIDE SEQUENCE [LARGE SCALE GENOMIC DNA]</scope>
    <source>
        <strain evidence="14 15">DSM 13687</strain>
    </source>
</reference>
<dbReference type="PATRIC" id="fig|1286635.3.peg.3511"/>
<comment type="cofactor">
    <cofactor evidence="1 12">
        <name>pyridoxal 5'-phosphate</name>
        <dbReference type="ChEBI" id="CHEBI:597326"/>
    </cofactor>
</comment>
<dbReference type="InterPro" id="IPR004450">
    <property type="entry name" value="Thr_synthase-like"/>
</dbReference>
<keyword evidence="6" id="KW-0028">Amino-acid biosynthesis</keyword>
<evidence type="ECO:0000313" key="15">
    <source>
        <dbReference type="Proteomes" id="UP000014216"/>
    </source>
</evidence>
<dbReference type="RefSeq" id="WP_006967408.1">
    <property type="nucleotide sequence ID" value="NZ_APJX01000008.1"/>
</dbReference>
<dbReference type="NCBIfam" id="TIGR00260">
    <property type="entry name" value="thrC"/>
    <property type="match status" value="1"/>
</dbReference>
<comment type="catalytic activity">
    <reaction evidence="10">
        <text>O-phospho-L-homoserine + H2O = L-threonine + phosphate</text>
        <dbReference type="Rhea" id="RHEA:10840"/>
        <dbReference type="ChEBI" id="CHEBI:15377"/>
        <dbReference type="ChEBI" id="CHEBI:43474"/>
        <dbReference type="ChEBI" id="CHEBI:57590"/>
        <dbReference type="ChEBI" id="CHEBI:57926"/>
        <dbReference type="EC" id="4.2.3.1"/>
    </reaction>
</comment>
<evidence type="ECO:0000256" key="8">
    <source>
        <dbReference type="ARBA" id="ARBA00022898"/>
    </source>
</evidence>
<feature type="domain" description="Tryptophan synthase beta chain-like PALP" evidence="13">
    <location>
        <begin position="104"/>
        <end position="420"/>
    </location>
</feature>
<dbReference type="GO" id="GO:0009088">
    <property type="term" value="P:threonine biosynthetic process"/>
    <property type="evidence" value="ECO:0007669"/>
    <property type="project" value="UniProtKB-UniRule"/>
</dbReference>
<dbReference type="GO" id="GO:0004795">
    <property type="term" value="F:threonine synthase activity"/>
    <property type="evidence" value="ECO:0007669"/>
    <property type="project" value="UniProtKB-UniRule"/>
</dbReference>
<proteinExistence type="inferred from homology"/>
<dbReference type="GO" id="GO:0006565">
    <property type="term" value="P:L-serine catabolic process"/>
    <property type="evidence" value="ECO:0007669"/>
    <property type="project" value="TreeGrafter"/>
</dbReference>
<dbReference type="InterPro" id="IPR036052">
    <property type="entry name" value="TrpB-like_PALP_sf"/>
</dbReference>
<evidence type="ECO:0000256" key="2">
    <source>
        <dbReference type="ARBA" id="ARBA00004979"/>
    </source>
</evidence>
<keyword evidence="8 12" id="KW-0663">Pyridoxal phosphate</keyword>
<name>S0FYV6_9BACT</name>
<protein>
    <recommendedName>
        <fullName evidence="5 11">Threonine synthase</fullName>
        <ecNumber evidence="4 11">4.2.3.1</ecNumber>
    </recommendedName>
</protein>
<evidence type="ECO:0000259" key="13">
    <source>
        <dbReference type="Pfam" id="PF00291"/>
    </source>
</evidence>
<dbReference type="GO" id="GO:0004794">
    <property type="term" value="F:threonine deaminase activity"/>
    <property type="evidence" value="ECO:0007669"/>
    <property type="project" value="TreeGrafter"/>
</dbReference>
<organism evidence="14 15">
    <name type="scientific">Desulfotignum phosphitoxidans DSM 13687</name>
    <dbReference type="NCBI Taxonomy" id="1286635"/>
    <lineage>
        <taxon>Bacteria</taxon>
        <taxon>Pseudomonadati</taxon>
        <taxon>Thermodesulfobacteriota</taxon>
        <taxon>Desulfobacteria</taxon>
        <taxon>Desulfobacterales</taxon>
        <taxon>Desulfobacteraceae</taxon>
        <taxon>Desulfotignum</taxon>
    </lineage>
</organism>
<sequence length="502" mass="56063">MKTDLFPEHIRPHLIPKPKGELYYQCLGCGAQHSVEKLLYVCPECNAVLMIHNRHQEELHKLSGTLWQQIFDYRKMLKIPALKGIYRYHEFIGPILPLESILYLGEGHTPQIEASEFLQEKVGIRFFYKNDGQNPSASFKDRGMASALSSIKYLIDQKLVSDVIAVCASTGDTSAAAALYASYLGPLIKSAVLLPHKKVTAQQLSQPLGSGARVFEIPGVFDDCMKVVEQLSTRYPVALLNSKNAWRILGQESYSYEIAQDFDWDMTHKAVVVPIGNAGNISAVMNGFLKFFKAGIIDRLPKIIGVQSEHADPVYQYYLEPDKARRVFTPVDTRPSVAQAAMIGNPVSMPRVVAIAEEYNQASGQNNVFFVQVTEQAIMDWQLTANQNGHIACTQGGECLAGLVKAKAMGLIALNETVVLDATAHAIKFSEFQDLYFKNRIPRPYHIVPDPERVNLPELVSPENPDLIPSQEKRLEKSEFAQFVQEISEKIAQKMDLTPVDP</sequence>
<keyword evidence="7" id="KW-0791">Threonine biosynthesis</keyword>
<dbReference type="EC" id="4.2.3.1" evidence="4 11"/>
<evidence type="ECO:0000256" key="9">
    <source>
        <dbReference type="ARBA" id="ARBA00023239"/>
    </source>
</evidence>
<dbReference type="GO" id="GO:0030170">
    <property type="term" value="F:pyridoxal phosphate binding"/>
    <property type="evidence" value="ECO:0007669"/>
    <property type="project" value="InterPro"/>
</dbReference>
<keyword evidence="9 14" id="KW-0456">Lyase</keyword>
<evidence type="ECO:0000256" key="11">
    <source>
        <dbReference type="NCBIfam" id="TIGR00260"/>
    </source>
</evidence>
<accession>S0FYV6</accession>
<dbReference type="GO" id="GO:0006567">
    <property type="term" value="P:L-threonine catabolic process"/>
    <property type="evidence" value="ECO:0007669"/>
    <property type="project" value="TreeGrafter"/>
</dbReference>
<comment type="caution">
    <text evidence="14">The sequence shown here is derived from an EMBL/GenBank/DDBJ whole genome shotgun (WGS) entry which is preliminary data.</text>
</comment>
<evidence type="ECO:0000256" key="6">
    <source>
        <dbReference type="ARBA" id="ARBA00022605"/>
    </source>
</evidence>
<comment type="similarity">
    <text evidence="3">Belongs to the threonine synthase family.</text>
</comment>
<dbReference type="InterPro" id="IPR050147">
    <property type="entry name" value="Ser/Thr_Dehydratase"/>
</dbReference>
<evidence type="ECO:0000256" key="1">
    <source>
        <dbReference type="ARBA" id="ARBA00001933"/>
    </source>
</evidence>
<dbReference type="Gene3D" id="3.40.50.1100">
    <property type="match status" value="2"/>
</dbReference>
<dbReference type="EMBL" id="APJX01000008">
    <property type="protein sequence ID" value="EMS78384.1"/>
    <property type="molecule type" value="Genomic_DNA"/>
</dbReference>
<keyword evidence="15" id="KW-1185">Reference proteome</keyword>
<dbReference type="PROSITE" id="PS00165">
    <property type="entry name" value="DEHYDRATASE_SER_THR"/>
    <property type="match status" value="1"/>
</dbReference>
<dbReference type="GO" id="GO:0009097">
    <property type="term" value="P:isoleucine biosynthetic process"/>
    <property type="evidence" value="ECO:0007669"/>
    <property type="project" value="TreeGrafter"/>
</dbReference>
<evidence type="ECO:0000256" key="10">
    <source>
        <dbReference type="ARBA" id="ARBA00049144"/>
    </source>
</evidence>
<dbReference type="CDD" id="cd01563">
    <property type="entry name" value="Thr-synth_1"/>
    <property type="match status" value="1"/>
</dbReference>
<dbReference type="SUPFAM" id="SSF53686">
    <property type="entry name" value="Tryptophan synthase beta subunit-like PLP-dependent enzymes"/>
    <property type="match status" value="1"/>
</dbReference>
<dbReference type="GO" id="GO:0003941">
    <property type="term" value="F:L-serine ammonia-lyase activity"/>
    <property type="evidence" value="ECO:0007669"/>
    <property type="project" value="TreeGrafter"/>
</dbReference>
<evidence type="ECO:0000256" key="5">
    <source>
        <dbReference type="ARBA" id="ARBA00018679"/>
    </source>
</evidence>
<comment type="pathway">
    <text evidence="2">Amino-acid biosynthesis; L-threonine biosynthesis; L-threonine from L-aspartate: step 5/5.</text>
</comment>